<name>A0A7W8G7M6_9SPIR</name>
<dbReference type="Gene3D" id="3.40.190.10">
    <property type="entry name" value="Periplasmic binding protein-like II"/>
    <property type="match status" value="2"/>
</dbReference>
<dbReference type="InterPro" id="IPR004872">
    <property type="entry name" value="Lipoprotein_NlpA"/>
</dbReference>
<comment type="subcellular location">
    <subcellularLocation>
        <location evidence="1">Membrane</location>
        <topology evidence="1">Lipid-anchor</topology>
    </subcellularLocation>
</comment>
<keyword evidence="6" id="KW-0449">Lipoprotein</keyword>
<organism evidence="8 9">
    <name type="scientific">Treponema ruminis</name>
    <dbReference type="NCBI Taxonomy" id="744515"/>
    <lineage>
        <taxon>Bacteria</taxon>
        <taxon>Pseudomonadati</taxon>
        <taxon>Spirochaetota</taxon>
        <taxon>Spirochaetia</taxon>
        <taxon>Spirochaetales</taxon>
        <taxon>Treponemataceae</taxon>
        <taxon>Treponema</taxon>
    </lineage>
</organism>
<accession>A0A7W8G7M6</accession>
<comment type="similarity">
    <text evidence="2">Belongs to the NlpA lipoprotein family.</text>
</comment>
<dbReference type="Proteomes" id="UP000518887">
    <property type="component" value="Unassembled WGS sequence"/>
</dbReference>
<feature type="signal peptide" evidence="7">
    <location>
        <begin position="1"/>
        <end position="21"/>
    </location>
</feature>
<protein>
    <submittedName>
        <fullName evidence="8">D-methionine transport system substrate-binding protein</fullName>
    </submittedName>
</protein>
<dbReference type="AlphaFoldDB" id="A0A7W8G7M6"/>
<evidence type="ECO:0000256" key="1">
    <source>
        <dbReference type="ARBA" id="ARBA00004635"/>
    </source>
</evidence>
<proteinExistence type="inferred from homology"/>
<evidence type="ECO:0000256" key="6">
    <source>
        <dbReference type="ARBA" id="ARBA00023288"/>
    </source>
</evidence>
<comment type="caution">
    <text evidence="8">The sequence shown here is derived from an EMBL/GenBank/DDBJ whole genome shotgun (WGS) entry which is preliminary data.</text>
</comment>
<evidence type="ECO:0000313" key="8">
    <source>
        <dbReference type="EMBL" id="MBB5225354.1"/>
    </source>
</evidence>
<sequence>MKKIIAAVLLAGFAFASVYGAAKKSKQVVKIGVTGAMYDDVWEPAIKNLAKKGINVKLVQFSDYVAPSRALEDGEIDLHACLSRVFFESEVKSHGYHLQRVANTIYAPLKVFSVKIKSVSELKEGDIIAIPNEATNEGRALKLLDSVGIIKLKENAGFNPTLDDIESIPTGVKFKQLASNLIPSALVDVTAAVINGNYALDFGIDPKLAIATELHPDTPYWNLIAARTSDLSDKNRVKLFDEIAKEFQKEATAKVLEKKFTGALRPVGWDIDELKNYK</sequence>
<evidence type="ECO:0000256" key="2">
    <source>
        <dbReference type="ARBA" id="ARBA00008973"/>
    </source>
</evidence>
<dbReference type="Pfam" id="PF03180">
    <property type="entry name" value="Lipoprotein_9"/>
    <property type="match status" value="1"/>
</dbReference>
<evidence type="ECO:0000256" key="7">
    <source>
        <dbReference type="SAM" id="SignalP"/>
    </source>
</evidence>
<keyword evidence="5" id="KW-0564">Palmitate</keyword>
<dbReference type="PANTHER" id="PTHR30429:SF1">
    <property type="entry name" value="D-METHIONINE-BINDING LIPOPROTEIN METQ-RELATED"/>
    <property type="match status" value="1"/>
</dbReference>
<keyword evidence="3 7" id="KW-0732">Signal</keyword>
<evidence type="ECO:0000256" key="3">
    <source>
        <dbReference type="ARBA" id="ARBA00022729"/>
    </source>
</evidence>
<evidence type="ECO:0000256" key="4">
    <source>
        <dbReference type="ARBA" id="ARBA00023136"/>
    </source>
</evidence>
<dbReference type="PANTHER" id="PTHR30429">
    <property type="entry name" value="D-METHIONINE-BINDING LIPOPROTEIN METQ"/>
    <property type="match status" value="1"/>
</dbReference>
<gene>
    <name evidence="8" type="ORF">HNP76_000698</name>
</gene>
<dbReference type="SUPFAM" id="SSF53850">
    <property type="entry name" value="Periplasmic binding protein-like II"/>
    <property type="match status" value="1"/>
</dbReference>
<evidence type="ECO:0000256" key="5">
    <source>
        <dbReference type="ARBA" id="ARBA00023139"/>
    </source>
</evidence>
<dbReference type="RefSeq" id="WP_184657557.1">
    <property type="nucleotide sequence ID" value="NZ_CP031518.1"/>
</dbReference>
<feature type="chain" id="PRO_5030592114" evidence="7">
    <location>
        <begin position="22"/>
        <end position="278"/>
    </location>
</feature>
<keyword evidence="9" id="KW-1185">Reference proteome</keyword>
<dbReference type="EMBL" id="JACHFQ010000002">
    <property type="protein sequence ID" value="MBB5225354.1"/>
    <property type="molecule type" value="Genomic_DNA"/>
</dbReference>
<evidence type="ECO:0000313" key="9">
    <source>
        <dbReference type="Proteomes" id="UP000518887"/>
    </source>
</evidence>
<keyword evidence="4" id="KW-0472">Membrane</keyword>
<dbReference type="GO" id="GO:0016020">
    <property type="term" value="C:membrane"/>
    <property type="evidence" value="ECO:0007669"/>
    <property type="project" value="UniProtKB-SubCell"/>
</dbReference>
<reference evidence="8 9" key="1">
    <citation type="submission" date="2020-08" db="EMBL/GenBank/DDBJ databases">
        <title>Genomic Encyclopedia of Type Strains, Phase IV (KMG-IV): sequencing the most valuable type-strain genomes for metagenomic binning, comparative biology and taxonomic classification.</title>
        <authorList>
            <person name="Goeker M."/>
        </authorList>
    </citation>
    <scope>NUCLEOTIDE SEQUENCE [LARGE SCALE GENOMIC DNA]</scope>
    <source>
        <strain evidence="8 9">DSM 103462</strain>
    </source>
</reference>